<dbReference type="PIRSF" id="PIRSF000332">
    <property type="entry name" value="FMO"/>
    <property type="match status" value="1"/>
</dbReference>
<keyword evidence="2" id="KW-0285">Flavoprotein</keyword>
<feature type="transmembrane region" description="Helical" evidence="6">
    <location>
        <begin position="564"/>
        <end position="591"/>
    </location>
</feature>
<evidence type="ECO:0000256" key="5">
    <source>
        <dbReference type="ARBA" id="ARBA00023002"/>
    </source>
</evidence>
<dbReference type="GO" id="GO:0050661">
    <property type="term" value="F:NADP binding"/>
    <property type="evidence" value="ECO:0007669"/>
    <property type="project" value="InterPro"/>
</dbReference>
<protein>
    <recommendedName>
        <fullName evidence="9">Dimethylaniline monooxygenase</fullName>
    </recommendedName>
</protein>
<evidence type="ECO:0000256" key="1">
    <source>
        <dbReference type="ARBA" id="ARBA00009183"/>
    </source>
</evidence>
<keyword evidence="3" id="KW-0274">FAD</keyword>
<reference evidence="7" key="1">
    <citation type="journal article" date="2023" name="Access Microbiol">
        <title>De-novo genome assembly for Akanthomyces muscarius, a biocontrol agent of insect agricultural pests.</title>
        <authorList>
            <person name="Erdos Z."/>
            <person name="Studholme D.J."/>
            <person name="Raymond B."/>
            <person name="Sharma M."/>
        </authorList>
    </citation>
    <scope>NUCLEOTIDE SEQUENCE</scope>
    <source>
        <strain evidence="7">Ve6</strain>
    </source>
</reference>
<dbReference type="InterPro" id="IPR000960">
    <property type="entry name" value="Flavin_mOase"/>
</dbReference>
<name>A0A9W8Q4D2_AKAMU</name>
<evidence type="ECO:0000256" key="6">
    <source>
        <dbReference type="SAM" id="Phobius"/>
    </source>
</evidence>
<dbReference type="GO" id="GO:0050660">
    <property type="term" value="F:flavin adenine dinucleotide binding"/>
    <property type="evidence" value="ECO:0007669"/>
    <property type="project" value="InterPro"/>
</dbReference>
<organism evidence="7 8">
    <name type="scientific">Akanthomyces muscarius</name>
    <name type="common">Entomopathogenic fungus</name>
    <name type="synonym">Lecanicillium muscarium</name>
    <dbReference type="NCBI Taxonomy" id="2231603"/>
    <lineage>
        <taxon>Eukaryota</taxon>
        <taxon>Fungi</taxon>
        <taxon>Dikarya</taxon>
        <taxon>Ascomycota</taxon>
        <taxon>Pezizomycotina</taxon>
        <taxon>Sordariomycetes</taxon>
        <taxon>Hypocreomycetidae</taxon>
        <taxon>Hypocreales</taxon>
        <taxon>Cordycipitaceae</taxon>
        <taxon>Akanthomyces</taxon>
    </lineage>
</organism>
<feature type="transmembrane region" description="Helical" evidence="6">
    <location>
        <begin position="504"/>
        <end position="523"/>
    </location>
</feature>
<dbReference type="Gene3D" id="3.50.50.60">
    <property type="entry name" value="FAD/NAD(P)-binding domain"/>
    <property type="match status" value="3"/>
</dbReference>
<dbReference type="PANTHER" id="PTHR23023">
    <property type="entry name" value="DIMETHYLANILINE MONOOXYGENASE"/>
    <property type="match status" value="1"/>
</dbReference>
<evidence type="ECO:0000256" key="4">
    <source>
        <dbReference type="ARBA" id="ARBA00022857"/>
    </source>
</evidence>
<evidence type="ECO:0000256" key="3">
    <source>
        <dbReference type="ARBA" id="ARBA00022827"/>
    </source>
</evidence>
<dbReference type="RefSeq" id="XP_056049851.1">
    <property type="nucleotide sequence ID" value="XM_056192746.1"/>
</dbReference>
<keyword evidence="5" id="KW-0560">Oxidoreductase</keyword>
<proteinExistence type="inferred from homology"/>
<dbReference type="Pfam" id="PF00743">
    <property type="entry name" value="FMO-like"/>
    <property type="match status" value="2"/>
</dbReference>
<dbReference type="GO" id="GO:0004499">
    <property type="term" value="F:N,N-dimethylaniline monooxygenase activity"/>
    <property type="evidence" value="ECO:0007669"/>
    <property type="project" value="InterPro"/>
</dbReference>
<sequence>MRVAVIGGGPSGLVTLKYLCEAQHFLGCERVEAVLFEDQTHIGGTFFARAYEDAELVSSKQLTSFSDFRCNIGKDFLAAPEYVEYLHRYCDRFDLWPRIKLNAKVVSVRRGGYRGHVITYQRDGRLLEWRCDAVAVCSGLHVEPNIPDIRGVEHIPRVMHSSQFKARKQFNGCKTVMVVGCGETGADVAYLAATHPDVDRVILCHRDGFHFAPKRNAGPVLLPILGRKPDPAEPGIPIDVSRANLFDTAYVHQILRHNDKLLWTYYHLYIKSLLWLSSGTTAGMDQWVGEISPERHHPSKIFFNKSMKVCPYISLPYRPQVPGPRLWLYALRSALVQIPVMDTEGRCVDLAPWPRRFLPSGLTEFVDNGRPEYQRLRNRQIRPDVVVLCTGYQQSFPFFDSQSNPPYQTPDRADVRRIWARTEPSISFIGFVRPSLGAIPPLAEMQAQLWITHLLARHKVPRSLRLDDEPHYRLRSVSGARVLYGVDYESYVYQLALDMDAAPGLIDIVCLGSLKLFLIWALGANFNTKFRLRGPWKWKGAHHLLVSDEFWDTIKRRPIIFGHFAVSILPMLIFGPISFACFLANGFSVLLRLAPDTLLSGDQEPKSKRPATL</sequence>
<keyword evidence="6" id="KW-0472">Membrane</keyword>
<gene>
    <name evidence="7" type="ORF">LMH87_001467</name>
</gene>
<keyword evidence="8" id="KW-1185">Reference proteome</keyword>
<keyword evidence="6" id="KW-1133">Transmembrane helix</keyword>
<dbReference type="InterPro" id="IPR050346">
    <property type="entry name" value="FMO-like"/>
</dbReference>
<dbReference type="Proteomes" id="UP001144673">
    <property type="component" value="Chromosome 3"/>
</dbReference>
<dbReference type="PRINTS" id="PR00370">
    <property type="entry name" value="FMOXYGENASE"/>
</dbReference>
<evidence type="ECO:0000313" key="7">
    <source>
        <dbReference type="EMBL" id="KAJ4146910.1"/>
    </source>
</evidence>
<dbReference type="InterPro" id="IPR020946">
    <property type="entry name" value="Flavin_mOase-like"/>
</dbReference>
<dbReference type="AlphaFoldDB" id="A0A9W8Q4D2"/>
<comment type="similarity">
    <text evidence="1">Belongs to the FMO family.</text>
</comment>
<dbReference type="InterPro" id="IPR036188">
    <property type="entry name" value="FAD/NAD-bd_sf"/>
</dbReference>
<evidence type="ECO:0000313" key="8">
    <source>
        <dbReference type="Proteomes" id="UP001144673"/>
    </source>
</evidence>
<keyword evidence="6" id="KW-0812">Transmembrane</keyword>
<comment type="caution">
    <text evidence="7">The sequence shown here is derived from an EMBL/GenBank/DDBJ whole genome shotgun (WGS) entry which is preliminary data.</text>
</comment>
<dbReference type="SUPFAM" id="SSF51905">
    <property type="entry name" value="FAD/NAD(P)-binding domain"/>
    <property type="match status" value="1"/>
</dbReference>
<dbReference type="EMBL" id="JAJHUN010000010">
    <property type="protein sequence ID" value="KAJ4146910.1"/>
    <property type="molecule type" value="Genomic_DNA"/>
</dbReference>
<evidence type="ECO:0000256" key="2">
    <source>
        <dbReference type="ARBA" id="ARBA00022630"/>
    </source>
</evidence>
<keyword evidence="4" id="KW-0521">NADP</keyword>
<accession>A0A9W8Q4D2</accession>
<evidence type="ECO:0008006" key="9">
    <source>
        <dbReference type="Google" id="ProtNLM"/>
    </source>
</evidence>
<dbReference type="GeneID" id="80888626"/>